<feature type="region of interest" description="Disordered" evidence="1">
    <location>
        <begin position="449"/>
        <end position="468"/>
    </location>
</feature>
<feature type="compositionally biased region" description="Polar residues" evidence="1">
    <location>
        <begin position="254"/>
        <end position="270"/>
    </location>
</feature>
<keyword evidence="4" id="KW-1185">Reference proteome</keyword>
<protein>
    <recommendedName>
        <fullName evidence="2">MINDY4 N-terminal dimerisation domain-containing protein</fullName>
    </recommendedName>
</protein>
<feature type="compositionally biased region" description="Polar residues" evidence="1">
    <location>
        <begin position="538"/>
        <end position="548"/>
    </location>
</feature>
<feature type="compositionally biased region" description="Polar residues" evidence="1">
    <location>
        <begin position="302"/>
        <end position="312"/>
    </location>
</feature>
<feature type="domain" description="MINDY4 N-terminal dimerisation" evidence="2">
    <location>
        <begin position="28"/>
        <end position="74"/>
    </location>
</feature>
<evidence type="ECO:0000313" key="4">
    <source>
        <dbReference type="Proteomes" id="UP000038009"/>
    </source>
</evidence>
<dbReference type="EMBL" id="LJSK01000504">
    <property type="protein sequence ID" value="KPI82866.1"/>
    <property type="molecule type" value="Genomic_DNA"/>
</dbReference>
<sequence>MTHATPSGSEKERAARLIASLSSTEQSELLAQALLREFMHRRGLHETLKAFDTESPRDERTISSRAVMRHLLNIPVEGRPSRLQPSVSASTGKALPPTFMEELCSYRLTKRSYTRPAVKLRDEAPAAAAEDPSDSEMRVLREAVAAHRSAKAACKQKQRRYEEMLAEQESYSRRKDAHRLKKRNRRNAEKHRHGSEAETQRRRDEDSEGERSDDSDTDSDNSGADQDLQGGRLSKALRDQFSVSRSRATKGSRQRQGSAETSLSGATGTGWQPPGLSAVNAASADAPLDSGATDSPHHLHSRNGQQQQQHSLGWTPAAYNDSEKDDPFGSGASSQQALMARVRAESRHWTSNDSNSHSCEGSGHTTPKKRNSGDDGVDGAAPGQPSPLAALSGVPRGVAPGSGEGPSLRPVTALGALGGNTRLSTAPSGYNMNAMAMGGGGGGGRTTIAPQASTEEDAARRESSAAAPDGLAATPYRYGFPPPPSSALAPSIMVKHTDAARREATGPLSSSALALGDLAASAEGGVHSYGRAALPRSGDSTPSPSAGRSTREIRSPSPNTSPAAVAAGDVAPLSFHTPSRSVSNSGGGNSGLRHGIGFRTSVSAEGTHPASAGGAVLDGDGARHSRRERRVKLLID</sequence>
<proteinExistence type="predicted"/>
<dbReference type="Pfam" id="PF26038">
    <property type="entry name" value="Dimer_MINDY4_N"/>
    <property type="match status" value="1"/>
</dbReference>
<organism evidence="3 4">
    <name type="scientific">Leptomonas seymouri</name>
    <dbReference type="NCBI Taxonomy" id="5684"/>
    <lineage>
        <taxon>Eukaryota</taxon>
        <taxon>Discoba</taxon>
        <taxon>Euglenozoa</taxon>
        <taxon>Kinetoplastea</taxon>
        <taxon>Metakinetoplastina</taxon>
        <taxon>Trypanosomatida</taxon>
        <taxon>Trypanosomatidae</taxon>
        <taxon>Leishmaniinae</taxon>
        <taxon>Leptomonas</taxon>
    </lineage>
</organism>
<dbReference type="VEuPathDB" id="TriTrypDB:Lsey_0504_0010"/>
<feature type="region of interest" description="Disordered" evidence="1">
    <location>
        <begin position="164"/>
        <end position="414"/>
    </location>
</feature>
<feature type="compositionally biased region" description="Polar residues" evidence="1">
    <location>
        <begin position="351"/>
        <end position="365"/>
    </location>
</feature>
<feature type="region of interest" description="Disordered" evidence="1">
    <location>
        <begin position="529"/>
        <end position="636"/>
    </location>
</feature>
<feature type="compositionally biased region" description="Basic and acidic residues" evidence="1">
    <location>
        <begin position="194"/>
        <end position="214"/>
    </location>
</feature>
<evidence type="ECO:0000313" key="3">
    <source>
        <dbReference type="EMBL" id="KPI82866.1"/>
    </source>
</evidence>
<dbReference type="AlphaFoldDB" id="A0A0N0P2E7"/>
<feature type="compositionally biased region" description="Basic residues" evidence="1">
    <location>
        <begin position="175"/>
        <end position="193"/>
    </location>
</feature>
<gene>
    <name evidence="3" type="ORF">ABL78_8119</name>
</gene>
<dbReference type="Proteomes" id="UP000038009">
    <property type="component" value="Unassembled WGS sequence"/>
</dbReference>
<dbReference type="OMA" id="HSYDRTA"/>
<reference evidence="3 4" key="1">
    <citation type="journal article" date="2015" name="PLoS Pathog.">
        <title>Leptomonas seymouri: Adaptations to the Dixenous Life Cycle Analyzed by Genome Sequencing, Transcriptome Profiling and Co-infection with Leishmania donovani.</title>
        <authorList>
            <person name="Kraeva N."/>
            <person name="Butenko A."/>
            <person name="Hlavacova J."/>
            <person name="Kostygov A."/>
            <person name="Myskova J."/>
            <person name="Grybchuk D."/>
            <person name="Lestinova T."/>
            <person name="Votypka J."/>
            <person name="Volf P."/>
            <person name="Opperdoes F."/>
            <person name="Flegontov P."/>
            <person name="Lukes J."/>
            <person name="Yurchenko V."/>
        </authorList>
    </citation>
    <scope>NUCLEOTIDE SEQUENCE [LARGE SCALE GENOMIC DNA]</scope>
    <source>
        <strain evidence="3 4">ATCC 30220</strain>
    </source>
</reference>
<evidence type="ECO:0000259" key="2">
    <source>
        <dbReference type="Pfam" id="PF26038"/>
    </source>
</evidence>
<accession>A0A0N0P2E7</accession>
<name>A0A0N0P2E7_LEPSE</name>
<comment type="caution">
    <text evidence="3">The sequence shown here is derived from an EMBL/GenBank/DDBJ whole genome shotgun (WGS) entry which is preliminary data.</text>
</comment>
<evidence type="ECO:0000256" key="1">
    <source>
        <dbReference type="SAM" id="MobiDB-lite"/>
    </source>
</evidence>
<dbReference type="InterPro" id="IPR059022">
    <property type="entry name" value="MINDY4_N"/>
</dbReference>
<dbReference type="OrthoDB" id="10263628at2759"/>